<protein>
    <submittedName>
        <fullName evidence="1">Uncharacterized protein</fullName>
    </submittedName>
</protein>
<name>X0Y6F6_9ZZZZ</name>
<dbReference type="EMBL" id="BARS01051327">
    <property type="protein sequence ID" value="GAG44303.1"/>
    <property type="molecule type" value="Genomic_DNA"/>
</dbReference>
<proteinExistence type="predicted"/>
<accession>X0Y6F6</accession>
<feature type="non-terminal residue" evidence="1">
    <location>
        <position position="1"/>
    </location>
</feature>
<organism evidence="1">
    <name type="scientific">marine sediment metagenome</name>
    <dbReference type="NCBI Taxonomy" id="412755"/>
    <lineage>
        <taxon>unclassified sequences</taxon>
        <taxon>metagenomes</taxon>
        <taxon>ecological metagenomes</taxon>
    </lineage>
</organism>
<dbReference type="AlphaFoldDB" id="X0Y6F6"/>
<reference evidence="1" key="1">
    <citation type="journal article" date="2014" name="Front. Microbiol.">
        <title>High frequency of phylogenetically diverse reductive dehalogenase-homologous genes in deep subseafloor sedimentary metagenomes.</title>
        <authorList>
            <person name="Kawai M."/>
            <person name="Futagami T."/>
            <person name="Toyoda A."/>
            <person name="Takaki Y."/>
            <person name="Nishi S."/>
            <person name="Hori S."/>
            <person name="Arai W."/>
            <person name="Tsubouchi T."/>
            <person name="Morono Y."/>
            <person name="Uchiyama I."/>
            <person name="Ito T."/>
            <person name="Fujiyama A."/>
            <person name="Inagaki F."/>
            <person name="Takami H."/>
        </authorList>
    </citation>
    <scope>NUCLEOTIDE SEQUENCE</scope>
    <source>
        <strain evidence="1">Expedition CK06-06</strain>
    </source>
</reference>
<gene>
    <name evidence="1" type="ORF">S01H1_76476</name>
</gene>
<sequence>LFLFLSNINIAGQSGLILKSPAVCKIVKVVLSSETVEKP</sequence>
<evidence type="ECO:0000313" key="1">
    <source>
        <dbReference type="EMBL" id="GAG44303.1"/>
    </source>
</evidence>
<comment type="caution">
    <text evidence="1">The sequence shown here is derived from an EMBL/GenBank/DDBJ whole genome shotgun (WGS) entry which is preliminary data.</text>
</comment>